<dbReference type="Proteomes" id="UP001469553">
    <property type="component" value="Unassembled WGS sequence"/>
</dbReference>
<proteinExistence type="predicted"/>
<reference evidence="2 3" key="1">
    <citation type="submission" date="2021-06" db="EMBL/GenBank/DDBJ databases">
        <authorList>
            <person name="Palmer J.M."/>
        </authorList>
    </citation>
    <scope>NUCLEOTIDE SEQUENCE [LARGE SCALE GENOMIC DNA]</scope>
    <source>
        <strain evidence="2 3">AS_MEX2019</strain>
        <tissue evidence="2">Muscle</tissue>
    </source>
</reference>
<evidence type="ECO:0000256" key="1">
    <source>
        <dbReference type="SAM" id="MobiDB-lite"/>
    </source>
</evidence>
<accession>A0ABV0ZSL2</accession>
<protein>
    <submittedName>
        <fullName evidence="2">Uncharacterized protein</fullName>
    </submittedName>
</protein>
<evidence type="ECO:0000313" key="3">
    <source>
        <dbReference type="Proteomes" id="UP001469553"/>
    </source>
</evidence>
<dbReference type="EMBL" id="JAHRIP010070179">
    <property type="protein sequence ID" value="MEQ2308884.1"/>
    <property type="molecule type" value="Genomic_DNA"/>
</dbReference>
<comment type="caution">
    <text evidence="2">The sequence shown here is derived from an EMBL/GenBank/DDBJ whole genome shotgun (WGS) entry which is preliminary data.</text>
</comment>
<keyword evidence="3" id="KW-1185">Reference proteome</keyword>
<evidence type="ECO:0000313" key="2">
    <source>
        <dbReference type="EMBL" id="MEQ2308884.1"/>
    </source>
</evidence>
<gene>
    <name evidence="2" type="ORF">AMECASPLE_032886</name>
</gene>
<name>A0ABV0ZSL2_9TELE</name>
<sequence>MLKSMAGSQHSHQQNPGQVRRLENSTHATLTLEGIFVENIFNRCPANRFSHLNCGSLQSYYEPLGWSSD</sequence>
<feature type="compositionally biased region" description="Polar residues" evidence="1">
    <location>
        <begin position="1"/>
        <end position="17"/>
    </location>
</feature>
<feature type="region of interest" description="Disordered" evidence="1">
    <location>
        <begin position="1"/>
        <end position="24"/>
    </location>
</feature>
<organism evidence="2 3">
    <name type="scientific">Ameca splendens</name>
    <dbReference type="NCBI Taxonomy" id="208324"/>
    <lineage>
        <taxon>Eukaryota</taxon>
        <taxon>Metazoa</taxon>
        <taxon>Chordata</taxon>
        <taxon>Craniata</taxon>
        <taxon>Vertebrata</taxon>
        <taxon>Euteleostomi</taxon>
        <taxon>Actinopterygii</taxon>
        <taxon>Neopterygii</taxon>
        <taxon>Teleostei</taxon>
        <taxon>Neoteleostei</taxon>
        <taxon>Acanthomorphata</taxon>
        <taxon>Ovalentaria</taxon>
        <taxon>Atherinomorphae</taxon>
        <taxon>Cyprinodontiformes</taxon>
        <taxon>Goodeidae</taxon>
        <taxon>Ameca</taxon>
    </lineage>
</organism>